<dbReference type="Gene3D" id="3.40.50.1240">
    <property type="entry name" value="Phosphoglycerate mutase-like"/>
    <property type="match status" value="1"/>
</dbReference>
<dbReference type="InterPro" id="IPR029033">
    <property type="entry name" value="His_PPase_superfam"/>
</dbReference>
<dbReference type="EMBL" id="JABCKV010000444">
    <property type="protein sequence ID" value="KAG5640929.1"/>
    <property type="molecule type" value="Genomic_DNA"/>
</dbReference>
<reference evidence="2" key="1">
    <citation type="submission" date="2020-07" db="EMBL/GenBank/DDBJ databases">
        <authorList>
            <person name="Nieuwenhuis M."/>
            <person name="Van De Peppel L.J.J."/>
        </authorList>
    </citation>
    <scope>NUCLEOTIDE SEQUENCE</scope>
    <source>
        <strain evidence="2">AP01</strain>
        <tissue evidence="2">Mycelium</tissue>
    </source>
</reference>
<gene>
    <name evidence="2" type="ORF">DXG03_006616</name>
</gene>
<dbReference type="OrthoDB" id="258392at2759"/>
<keyword evidence="1" id="KW-0812">Transmembrane</keyword>
<organism evidence="2 3">
    <name type="scientific">Asterophora parasitica</name>
    <dbReference type="NCBI Taxonomy" id="117018"/>
    <lineage>
        <taxon>Eukaryota</taxon>
        <taxon>Fungi</taxon>
        <taxon>Dikarya</taxon>
        <taxon>Basidiomycota</taxon>
        <taxon>Agaricomycotina</taxon>
        <taxon>Agaricomycetes</taxon>
        <taxon>Agaricomycetidae</taxon>
        <taxon>Agaricales</taxon>
        <taxon>Tricholomatineae</taxon>
        <taxon>Lyophyllaceae</taxon>
        <taxon>Asterophora</taxon>
    </lineage>
</organism>
<evidence type="ECO:0000256" key="1">
    <source>
        <dbReference type="SAM" id="Phobius"/>
    </source>
</evidence>
<name>A0A9P7FZ32_9AGAR</name>
<comment type="caution">
    <text evidence="2">The sequence shown here is derived from an EMBL/GenBank/DDBJ whole genome shotgun (WGS) entry which is preliminary data.</text>
</comment>
<dbReference type="PANTHER" id="PTHR11567:SF142">
    <property type="entry name" value="PHOSPHOGLYCERATE MUTASE-LIKE PROTEIN"/>
    <property type="match status" value="1"/>
</dbReference>
<keyword evidence="1" id="KW-0472">Membrane</keyword>
<evidence type="ECO:0000313" key="3">
    <source>
        <dbReference type="Proteomes" id="UP000775547"/>
    </source>
</evidence>
<accession>A0A9P7FZ32</accession>
<dbReference type="Proteomes" id="UP000775547">
    <property type="component" value="Unassembled WGS sequence"/>
</dbReference>
<dbReference type="GO" id="GO:0016791">
    <property type="term" value="F:phosphatase activity"/>
    <property type="evidence" value="ECO:0007669"/>
    <property type="project" value="TreeGrafter"/>
</dbReference>
<reference evidence="2" key="2">
    <citation type="submission" date="2021-10" db="EMBL/GenBank/DDBJ databases">
        <title>Phylogenomics reveals ancestral predisposition of the termite-cultivated fungus Termitomyces towards a domesticated lifestyle.</title>
        <authorList>
            <person name="Auxier B."/>
            <person name="Grum-Grzhimaylo A."/>
            <person name="Cardenas M.E."/>
            <person name="Lodge J.D."/>
            <person name="Laessoe T."/>
            <person name="Pedersen O."/>
            <person name="Smith M.E."/>
            <person name="Kuyper T.W."/>
            <person name="Franco-Molano E.A."/>
            <person name="Baroni T.J."/>
            <person name="Aanen D.K."/>
        </authorList>
    </citation>
    <scope>NUCLEOTIDE SEQUENCE</scope>
    <source>
        <strain evidence="2">AP01</strain>
        <tissue evidence="2">Mycelium</tissue>
    </source>
</reference>
<dbReference type="SUPFAM" id="SSF53254">
    <property type="entry name" value="Phosphoglycerate mutase-like"/>
    <property type="match status" value="1"/>
</dbReference>
<dbReference type="InterPro" id="IPR050645">
    <property type="entry name" value="Histidine_acid_phosphatase"/>
</dbReference>
<evidence type="ECO:0000313" key="2">
    <source>
        <dbReference type="EMBL" id="KAG5640929.1"/>
    </source>
</evidence>
<keyword evidence="1" id="KW-1133">Transmembrane helix</keyword>
<evidence type="ECO:0008006" key="4">
    <source>
        <dbReference type="Google" id="ProtNLM"/>
    </source>
</evidence>
<proteinExistence type="predicted"/>
<feature type="transmembrane region" description="Helical" evidence="1">
    <location>
        <begin position="400"/>
        <end position="421"/>
    </location>
</feature>
<dbReference type="PANTHER" id="PTHR11567">
    <property type="entry name" value="ACID PHOSPHATASE-RELATED"/>
    <property type="match status" value="1"/>
</dbReference>
<sequence length="495" mass="55293">MLLSKVLGVIVIARNGDRYNFYQDPITYAGSNTESTALGVVQSHNLGTHLRSTYLDPASPSYVQGLRPDLIDNSELKARVKAGVEGTVVFDSAIALLQGLYPPNPNNKIKLANETVVVAPLGGYQYIPVETVEPGNDRSLESWTDCPAFEKHTKEFYASQTFKDKARDAQPFFRAVKDYVFGRPTTLENAWNIYDYINTELIHNKTYAHRLPPTLVEQARHLADFHENGVFSDKDINGIGNIAGRTLLHTILTALERIAFNGDPLQFLLIETTYQPFISFFQQTGVIDERPELKGIPNYASAIVIELRRGSAPDLRDFLRVKFKNGTTEHFKDVHVFGHKADIPLTEFIYRAENAAITTNKQWRQVCNVNKFGSFPQLPQFPKFGFGGSNTSSSSSNAQAAFTGAFTFVGLLALFAAAKFIKHARARAREDRLRLPGDEVSDHESKHVGYGSIHVHASPRQRAEWYSGDLASPVAMGDRPYVAAERSSEHPRWMI</sequence>
<protein>
    <recommendedName>
        <fullName evidence="4">Phosphoglycerate mutase-like protein</fullName>
    </recommendedName>
</protein>
<keyword evidence="3" id="KW-1185">Reference proteome</keyword>
<dbReference type="AlphaFoldDB" id="A0A9P7FZ32"/>